<sequence length="117" mass="13873">MEVEPQRYEPIIRPITFQFFVAPLFGKTTDQNIIDQNLEKLRKFLEVYEEKLRCTKYLAGDYYTLADLHHLPCTHYFVKTSYASLVNSHPRVRAWWEDILSRPAFMKVAENMVSAKN</sequence>
<organism evidence="6 7">
    <name type="scientific">Saponaria officinalis</name>
    <name type="common">Common soapwort</name>
    <name type="synonym">Lychnis saponaria</name>
    <dbReference type="NCBI Taxonomy" id="3572"/>
    <lineage>
        <taxon>Eukaryota</taxon>
        <taxon>Viridiplantae</taxon>
        <taxon>Streptophyta</taxon>
        <taxon>Embryophyta</taxon>
        <taxon>Tracheophyta</taxon>
        <taxon>Spermatophyta</taxon>
        <taxon>Magnoliopsida</taxon>
        <taxon>eudicotyledons</taxon>
        <taxon>Gunneridae</taxon>
        <taxon>Pentapetalae</taxon>
        <taxon>Caryophyllales</taxon>
        <taxon>Caryophyllaceae</taxon>
        <taxon>Caryophylleae</taxon>
        <taxon>Saponaria</taxon>
    </lineage>
</organism>
<proteinExistence type="inferred from homology"/>
<dbReference type="InterPro" id="IPR004046">
    <property type="entry name" value="GST_C"/>
</dbReference>
<accession>A0AAW1I1X0</accession>
<dbReference type="AlphaFoldDB" id="A0AAW1I1X0"/>
<comment type="catalytic activity">
    <reaction evidence="4">
        <text>RX + glutathione = an S-substituted glutathione + a halide anion + H(+)</text>
        <dbReference type="Rhea" id="RHEA:16437"/>
        <dbReference type="ChEBI" id="CHEBI:15378"/>
        <dbReference type="ChEBI" id="CHEBI:16042"/>
        <dbReference type="ChEBI" id="CHEBI:17792"/>
        <dbReference type="ChEBI" id="CHEBI:57925"/>
        <dbReference type="ChEBI" id="CHEBI:90779"/>
        <dbReference type="EC" id="2.5.1.18"/>
    </reaction>
</comment>
<dbReference type="FunFam" id="1.20.1050.10:FF:000004">
    <property type="entry name" value="Glutathione S-transferase F2"/>
    <property type="match status" value="1"/>
</dbReference>
<feature type="domain" description="GST C-terminal" evidence="5">
    <location>
        <begin position="1"/>
        <end position="117"/>
    </location>
</feature>
<dbReference type="Pfam" id="PF00043">
    <property type="entry name" value="GST_C"/>
    <property type="match status" value="1"/>
</dbReference>
<dbReference type="Gene3D" id="1.20.1050.10">
    <property type="match status" value="1"/>
</dbReference>
<dbReference type="GO" id="GO:0006749">
    <property type="term" value="P:glutathione metabolic process"/>
    <property type="evidence" value="ECO:0007669"/>
    <property type="project" value="TreeGrafter"/>
</dbReference>
<evidence type="ECO:0000313" key="7">
    <source>
        <dbReference type="Proteomes" id="UP001443914"/>
    </source>
</evidence>
<dbReference type="GO" id="GO:0009407">
    <property type="term" value="P:toxin catabolic process"/>
    <property type="evidence" value="ECO:0007669"/>
    <property type="project" value="UniProtKB-ARBA"/>
</dbReference>
<dbReference type="PANTHER" id="PTHR43900">
    <property type="entry name" value="GLUTATHIONE S-TRANSFERASE RHO"/>
    <property type="match status" value="1"/>
</dbReference>
<protein>
    <recommendedName>
        <fullName evidence="2">glutathione transferase</fullName>
        <ecNumber evidence="2">2.5.1.18</ecNumber>
    </recommendedName>
</protein>
<evidence type="ECO:0000259" key="5">
    <source>
        <dbReference type="PROSITE" id="PS50405"/>
    </source>
</evidence>
<dbReference type="InterPro" id="IPR010987">
    <property type="entry name" value="Glutathione-S-Trfase_C-like"/>
</dbReference>
<dbReference type="PANTHER" id="PTHR43900:SF72">
    <property type="entry name" value="GLUTATHIONE S-TRANSFERASE F13"/>
    <property type="match status" value="1"/>
</dbReference>
<evidence type="ECO:0000256" key="2">
    <source>
        <dbReference type="ARBA" id="ARBA00012452"/>
    </source>
</evidence>
<dbReference type="PROSITE" id="PS50405">
    <property type="entry name" value="GST_CTER"/>
    <property type="match status" value="1"/>
</dbReference>
<evidence type="ECO:0000313" key="6">
    <source>
        <dbReference type="EMBL" id="KAK9683317.1"/>
    </source>
</evidence>
<dbReference type="SUPFAM" id="SSF47616">
    <property type="entry name" value="GST C-terminal domain-like"/>
    <property type="match status" value="1"/>
</dbReference>
<dbReference type="GO" id="GO:0005737">
    <property type="term" value="C:cytoplasm"/>
    <property type="evidence" value="ECO:0007669"/>
    <property type="project" value="TreeGrafter"/>
</dbReference>
<keyword evidence="7" id="KW-1185">Reference proteome</keyword>
<gene>
    <name evidence="6" type="ORF">RND81_10G131600</name>
</gene>
<dbReference type="GO" id="GO:0004364">
    <property type="term" value="F:glutathione transferase activity"/>
    <property type="evidence" value="ECO:0007669"/>
    <property type="project" value="UniProtKB-EC"/>
</dbReference>
<comment type="similarity">
    <text evidence="1">Belongs to the GST superfamily. Phi family.</text>
</comment>
<dbReference type="EMBL" id="JBDFQZ010000010">
    <property type="protein sequence ID" value="KAK9683317.1"/>
    <property type="molecule type" value="Genomic_DNA"/>
</dbReference>
<evidence type="ECO:0000256" key="4">
    <source>
        <dbReference type="ARBA" id="ARBA00047960"/>
    </source>
</evidence>
<dbReference type="GO" id="GO:0043295">
    <property type="term" value="F:glutathione binding"/>
    <property type="evidence" value="ECO:0007669"/>
    <property type="project" value="TreeGrafter"/>
</dbReference>
<name>A0AAW1I1X0_SAPOF</name>
<dbReference type="Proteomes" id="UP001443914">
    <property type="component" value="Unassembled WGS sequence"/>
</dbReference>
<dbReference type="InterPro" id="IPR036282">
    <property type="entry name" value="Glutathione-S-Trfase_C_sf"/>
</dbReference>
<keyword evidence="3" id="KW-0808">Transferase</keyword>
<dbReference type="EC" id="2.5.1.18" evidence="2"/>
<reference evidence="6" key="1">
    <citation type="submission" date="2024-03" db="EMBL/GenBank/DDBJ databases">
        <title>WGS assembly of Saponaria officinalis var. Norfolk2.</title>
        <authorList>
            <person name="Jenkins J."/>
            <person name="Shu S."/>
            <person name="Grimwood J."/>
            <person name="Barry K."/>
            <person name="Goodstein D."/>
            <person name="Schmutz J."/>
            <person name="Leebens-Mack J."/>
            <person name="Osbourn A."/>
        </authorList>
    </citation>
    <scope>NUCLEOTIDE SEQUENCE [LARGE SCALE GENOMIC DNA]</scope>
    <source>
        <strain evidence="6">JIC</strain>
    </source>
</reference>
<comment type="caution">
    <text evidence="6">The sequence shown here is derived from an EMBL/GenBank/DDBJ whole genome shotgun (WGS) entry which is preliminary data.</text>
</comment>
<evidence type="ECO:0000256" key="1">
    <source>
        <dbReference type="ARBA" id="ARBA00010128"/>
    </source>
</evidence>
<evidence type="ECO:0000256" key="3">
    <source>
        <dbReference type="ARBA" id="ARBA00022679"/>
    </source>
</evidence>